<comment type="function">
    <text evidence="1">Involved in a late step of protoheme IX synthesis.</text>
</comment>
<keyword evidence="4" id="KW-1003">Cell membrane</keyword>
<evidence type="ECO:0000256" key="9">
    <source>
        <dbReference type="ARBA" id="ARBA00023244"/>
    </source>
</evidence>
<dbReference type="NCBIfam" id="TIGR00540">
    <property type="entry name" value="TPR_hemY_coli"/>
    <property type="match status" value="1"/>
</dbReference>
<feature type="domain" description="HemY N-terminal" evidence="12">
    <location>
        <begin position="33"/>
        <end position="132"/>
    </location>
</feature>
<comment type="pathway">
    <text evidence="3">Porphyrin-containing compound metabolism; protoheme biosynthesis.</text>
</comment>
<dbReference type="Pfam" id="PF07219">
    <property type="entry name" value="HemY_N"/>
    <property type="match status" value="1"/>
</dbReference>
<evidence type="ECO:0000313" key="14">
    <source>
        <dbReference type="Proteomes" id="UP000029879"/>
    </source>
</evidence>
<dbReference type="GO" id="GO:0006779">
    <property type="term" value="P:porphyrin-containing compound biosynthetic process"/>
    <property type="evidence" value="ECO:0007669"/>
    <property type="project" value="UniProtKB-KW"/>
</dbReference>
<accession>A0AB34P7L6</accession>
<keyword evidence="6 11" id="KW-0812">Transmembrane</keyword>
<feature type="transmembrane region" description="Helical" evidence="11">
    <location>
        <begin position="51"/>
        <end position="73"/>
    </location>
</feature>
<organism evidence="13 14">
    <name type="scientific">Xanthomonas cannabis pv. phaseoli</name>
    <dbReference type="NCBI Taxonomy" id="1885902"/>
    <lineage>
        <taxon>Bacteria</taxon>
        <taxon>Pseudomonadati</taxon>
        <taxon>Pseudomonadota</taxon>
        <taxon>Gammaproteobacteria</taxon>
        <taxon>Lysobacterales</taxon>
        <taxon>Lysobacteraceae</taxon>
        <taxon>Xanthomonas</taxon>
    </lineage>
</organism>
<evidence type="ECO:0000256" key="10">
    <source>
        <dbReference type="SAM" id="MobiDB-lite"/>
    </source>
</evidence>
<evidence type="ECO:0000256" key="11">
    <source>
        <dbReference type="SAM" id="Phobius"/>
    </source>
</evidence>
<evidence type="ECO:0000256" key="1">
    <source>
        <dbReference type="ARBA" id="ARBA00002962"/>
    </source>
</evidence>
<dbReference type="InterPro" id="IPR010817">
    <property type="entry name" value="HemY_N"/>
</dbReference>
<protein>
    <submittedName>
        <fullName evidence="13">Porphyrin biosynthesis protein</fullName>
    </submittedName>
</protein>
<dbReference type="GO" id="GO:0005886">
    <property type="term" value="C:plasma membrane"/>
    <property type="evidence" value="ECO:0007669"/>
    <property type="project" value="UniProtKB-SubCell"/>
</dbReference>
<dbReference type="RefSeq" id="WP_047695542.1">
    <property type="nucleotide sequence ID" value="NZ_KN265490.1"/>
</dbReference>
<evidence type="ECO:0000256" key="6">
    <source>
        <dbReference type="ARBA" id="ARBA00022692"/>
    </source>
</evidence>
<evidence type="ECO:0000313" key="13">
    <source>
        <dbReference type="EMBL" id="KGK57531.1"/>
    </source>
</evidence>
<dbReference type="Proteomes" id="UP000029879">
    <property type="component" value="Unassembled WGS sequence"/>
</dbReference>
<dbReference type="AlphaFoldDB" id="A0AB34P7L6"/>
<evidence type="ECO:0000256" key="2">
    <source>
        <dbReference type="ARBA" id="ARBA00004429"/>
    </source>
</evidence>
<name>A0AB34P7L6_9XANT</name>
<dbReference type="EMBL" id="JRQI01000038">
    <property type="protein sequence ID" value="KGK57531.1"/>
    <property type="molecule type" value="Genomic_DNA"/>
</dbReference>
<evidence type="ECO:0000256" key="3">
    <source>
        <dbReference type="ARBA" id="ARBA00004744"/>
    </source>
</evidence>
<proteinExistence type="predicted"/>
<comment type="caution">
    <text evidence="13">The sequence shown here is derived from an EMBL/GenBank/DDBJ whole genome shotgun (WGS) entry which is preliminary data.</text>
</comment>
<dbReference type="InterPro" id="IPR011990">
    <property type="entry name" value="TPR-like_helical_dom_sf"/>
</dbReference>
<dbReference type="Gene3D" id="1.25.40.10">
    <property type="entry name" value="Tetratricopeptide repeat domain"/>
    <property type="match status" value="1"/>
</dbReference>
<dbReference type="GO" id="GO:0042168">
    <property type="term" value="P:heme metabolic process"/>
    <property type="evidence" value="ECO:0007669"/>
    <property type="project" value="InterPro"/>
</dbReference>
<evidence type="ECO:0000256" key="8">
    <source>
        <dbReference type="ARBA" id="ARBA00023136"/>
    </source>
</evidence>
<keyword evidence="7 11" id="KW-1133">Transmembrane helix</keyword>
<keyword evidence="9" id="KW-0627">Porphyrin biosynthesis</keyword>
<dbReference type="InterPro" id="IPR005254">
    <property type="entry name" value="Heme_biosyn_assoc_TPR_pro"/>
</dbReference>
<evidence type="ECO:0000256" key="4">
    <source>
        <dbReference type="ARBA" id="ARBA00022475"/>
    </source>
</evidence>
<sequence length="423" mass="45872">MKVLRTVLILLVAVALGVLGAQWLSHQNSYDLGNVVVSVGGNDYRAAMPQAVLILIIALLVLWLLWTLISLPFRVWGKYRRKKGRARLIEGLRAADHGQWQRAERLLVTASEDDEVSGIALASAVRVADARGDEASANALAQQLAERDPTAHALLQGERHLARQRPVEAINALDAANAQPLPARGLLLRTHALTQIGRADEAYGQLGALRQQAVLAPEAYGALEATLAEQTLLQAGDANALAERWEALPKPLRTYPAVVGAYAQRAAVLHWDDAAVHSLEQALDAQWDESLVRLYGVLPLEKYDSRRASAQRWLTQYPDSPGLLLTLARLARHQQQWSQAEEFLHRAIATGAGADAWEELGHGFAAAGDLLSAQHCYANALRAARGEPVQQGMPQQSLRGPIVSVGPTPAADPFAPPPDDRIL</sequence>
<keyword evidence="8 11" id="KW-0472">Membrane</keyword>
<feature type="region of interest" description="Disordered" evidence="10">
    <location>
        <begin position="387"/>
        <end position="423"/>
    </location>
</feature>
<reference evidence="13 14" key="1">
    <citation type="submission" date="2014-10" db="EMBL/GenBank/DDBJ databases">
        <title>Genome sequence of a Xanthomonas strain that is pathogenic on beans.</title>
        <authorList>
            <person name="Aritua V."/>
            <person name="Sapp M."/>
            <person name="Harrison J."/>
            <person name="Smith J."/>
            <person name="Studholme D."/>
        </authorList>
    </citation>
    <scope>NUCLEOTIDE SEQUENCE [LARGE SCALE GENOMIC DNA]</scope>
    <source>
        <strain evidence="13 14">Nyagatare</strain>
    </source>
</reference>
<comment type="subcellular location">
    <subcellularLocation>
        <location evidence="2">Cell inner membrane</location>
        <topology evidence="2">Multi-pass membrane protein</topology>
    </subcellularLocation>
</comment>
<evidence type="ECO:0000259" key="12">
    <source>
        <dbReference type="Pfam" id="PF07219"/>
    </source>
</evidence>
<dbReference type="SUPFAM" id="SSF48452">
    <property type="entry name" value="TPR-like"/>
    <property type="match status" value="2"/>
</dbReference>
<keyword evidence="5" id="KW-0997">Cell inner membrane</keyword>
<gene>
    <name evidence="13" type="ORF">NC00_12080</name>
</gene>
<evidence type="ECO:0000256" key="5">
    <source>
        <dbReference type="ARBA" id="ARBA00022519"/>
    </source>
</evidence>
<evidence type="ECO:0000256" key="7">
    <source>
        <dbReference type="ARBA" id="ARBA00022989"/>
    </source>
</evidence>